<evidence type="ECO:0000313" key="4">
    <source>
        <dbReference type="Proteomes" id="UP000075886"/>
    </source>
</evidence>
<organism evidence="3 4">
    <name type="scientific">Anopheles farauti</name>
    <dbReference type="NCBI Taxonomy" id="69004"/>
    <lineage>
        <taxon>Eukaryota</taxon>
        <taxon>Metazoa</taxon>
        <taxon>Ecdysozoa</taxon>
        <taxon>Arthropoda</taxon>
        <taxon>Hexapoda</taxon>
        <taxon>Insecta</taxon>
        <taxon>Pterygota</taxon>
        <taxon>Neoptera</taxon>
        <taxon>Endopterygota</taxon>
        <taxon>Diptera</taxon>
        <taxon>Nematocera</taxon>
        <taxon>Culicoidea</taxon>
        <taxon>Culicidae</taxon>
        <taxon>Anophelinae</taxon>
        <taxon>Anopheles</taxon>
    </lineage>
</organism>
<evidence type="ECO:0000259" key="2">
    <source>
        <dbReference type="Pfam" id="PF16003"/>
    </source>
</evidence>
<name>A0A182QWD6_9DIPT</name>
<dbReference type="Proteomes" id="UP000075886">
    <property type="component" value="Unassembled WGS sequence"/>
</dbReference>
<sequence>MVLNIEPNETIGETVVTTRHERRSSCTESFSLTILIKFLKLNDRSDDEHFRLSLHCGGESVSASGTLDSLNKTKLGNVVGLLANGENFMRFLRESTVEVRLSSTNSIVYKGELRLSDTKVMKFDPSREGGTMEEENFPIYDGHNVAGMVSMVLRAERNVPSGDPLDTVDIMYRINDHKQMPADEQEAELRPLLICANCNMTRSPGNSCCEYEIVDGILHRNSKSSTERMIERIKEKVNQVKLDETLGERASGSTTGCESGGVFCNECGGLTITGTTCQAADARSSIQRAPSRAGQGCSIRDNSKSKNGRQLAVKLANRCCERCQACLDWLPDICCCPKCGYKPEKTKTIKFPVPPLLDDLRNPVPSPDRSTPTVHSSGTLLGSSRSCAMCHICQVQCIDCAHRVQQRAETSSSSAVSVAQLAKQMSYRSATRSRPVTRRPERASGEQVVQNGNVSAPLQRPMTSKRSEQMTNVYSAKEKRDAKESSTKKAPTGKGKVSGREIRKSHNAFMRKIKRQNRPNLYSYRFGRRRSSISVGHRSCMKQDPLVPAHMGWRWDICPPGIEKPRPGWCPGAVRQPIKQLMQHFLQCYPMDNLPVSCRKADAFGNGVTMQGDGVQANQKPTLHITKMHGEYTITMNPLKDTETLKFTDDPYLPGKPIKFKLAKDPVLTKLYAMRDTLKRKGLPLCGCKNLAACAHCTDREKRLLAEEIRRTSKALGLSATTTIADIPSDSESELDVEFTPPSAIMRPELRKRDVVVAETQYNVQDFQLKPVAEERATKSKSKAPATRGERNPGRGDAAPIKTQTEAKAGSAGAKAGVSNPKVRLSGGKTAKGAVAGGTKPTEPAARKGGKQK</sequence>
<dbReference type="EnsemblMetazoa" id="AFAF018200-RA">
    <property type="protein sequence ID" value="AFAF018200-PA"/>
    <property type="gene ID" value="AFAF018200"/>
</dbReference>
<feature type="compositionally biased region" description="Low complexity" evidence="1">
    <location>
        <begin position="827"/>
        <end position="842"/>
    </location>
</feature>
<reference evidence="3" key="2">
    <citation type="submission" date="2020-05" db="UniProtKB">
        <authorList>
            <consortium name="EnsemblMetazoa"/>
        </authorList>
    </citation>
    <scope>IDENTIFICATION</scope>
    <source>
        <strain evidence="3">FAR1</strain>
    </source>
</reference>
<feature type="domain" description="DUF4776" evidence="2">
    <location>
        <begin position="317"/>
        <end position="770"/>
    </location>
</feature>
<feature type="region of interest" description="Disordered" evidence="1">
    <location>
        <begin position="773"/>
        <end position="853"/>
    </location>
</feature>
<evidence type="ECO:0000256" key="1">
    <source>
        <dbReference type="SAM" id="MobiDB-lite"/>
    </source>
</evidence>
<dbReference type="InterPro" id="IPR031949">
    <property type="entry name" value="DUF4776"/>
</dbReference>
<dbReference type="AlphaFoldDB" id="A0A182QWD6"/>
<keyword evidence="4" id="KW-1185">Reference proteome</keyword>
<feature type="region of interest" description="Disordered" evidence="1">
    <location>
        <begin position="424"/>
        <end position="502"/>
    </location>
</feature>
<dbReference type="Pfam" id="PF16003">
    <property type="entry name" value="DUF4776"/>
    <property type="match status" value="1"/>
</dbReference>
<feature type="compositionally biased region" description="Polar residues" evidence="1">
    <location>
        <begin position="447"/>
        <end position="474"/>
    </location>
</feature>
<dbReference type="PANTHER" id="PTHR39079">
    <property type="entry name" value="FI08034P-RELATED"/>
    <property type="match status" value="1"/>
</dbReference>
<accession>A0A182QWD6</accession>
<dbReference type="STRING" id="69004.A0A182QWD6"/>
<dbReference type="VEuPathDB" id="VectorBase:AFAF018200"/>
<dbReference type="EMBL" id="AXCN02000218">
    <property type="status" value="NOT_ANNOTATED_CDS"/>
    <property type="molecule type" value="Genomic_DNA"/>
</dbReference>
<protein>
    <recommendedName>
        <fullName evidence="2">DUF4776 domain-containing protein</fullName>
    </recommendedName>
</protein>
<reference evidence="4" key="1">
    <citation type="submission" date="2014-01" db="EMBL/GenBank/DDBJ databases">
        <title>The Genome Sequence of Anopheles farauti FAR1 (V2).</title>
        <authorList>
            <consortium name="The Broad Institute Genomics Platform"/>
            <person name="Neafsey D.E."/>
            <person name="Besansky N."/>
            <person name="Howell P."/>
            <person name="Walton C."/>
            <person name="Young S.K."/>
            <person name="Zeng Q."/>
            <person name="Gargeya S."/>
            <person name="Fitzgerald M."/>
            <person name="Haas B."/>
            <person name="Abouelleil A."/>
            <person name="Allen A.W."/>
            <person name="Alvarado L."/>
            <person name="Arachchi H.M."/>
            <person name="Berlin A.M."/>
            <person name="Chapman S.B."/>
            <person name="Gainer-Dewar J."/>
            <person name="Goldberg J."/>
            <person name="Griggs A."/>
            <person name="Gujja S."/>
            <person name="Hansen M."/>
            <person name="Howarth C."/>
            <person name="Imamovic A."/>
            <person name="Ireland A."/>
            <person name="Larimer J."/>
            <person name="McCowan C."/>
            <person name="Murphy C."/>
            <person name="Pearson M."/>
            <person name="Poon T.W."/>
            <person name="Priest M."/>
            <person name="Roberts A."/>
            <person name="Saif S."/>
            <person name="Shea T."/>
            <person name="Sisk P."/>
            <person name="Sykes S."/>
            <person name="Wortman J."/>
            <person name="Nusbaum C."/>
            <person name="Birren B."/>
        </authorList>
    </citation>
    <scope>NUCLEOTIDE SEQUENCE [LARGE SCALE GENOMIC DNA]</scope>
    <source>
        <strain evidence="4">FAR1</strain>
    </source>
</reference>
<proteinExistence type="predicted"/>
<feature type="compositionally biased region" description="Basic and acidic residues" evidence="1">
    <location>
        <begin position="476"/>
        <end position="487"/>
    </location>
</feature>
<evidence type="ECO:0000313" key="3">
    <source>
        <dbReference type="EnsemblMetazoa" id="AFAF018200-PA"/>
    </source>
</evidence>
<feature type="compositionally biased region" description="Low complexity" evidence="1">
    <location>
        <begin position="807"/>
        <end position="817"/>
    </location>
</feature>
<dbReference type="PANTHER" id="PTHR39079:SF1">
    <property type="entry name" value="GH11706P-RELATED"/>
    <property type="match status" value="1"/>
</dbReference>